<dbReference type="KEGG" id="proo:MJB10_21530"/>
<dbReference type="EMBL" id="CP130319">
    <property type="protein sequence ID" value="WNR43657.1"/>
    <property type="molecule type" value="Genomic_DNA"/>
</dbReference>
<evidence type="ECO:0000313" key="2">
    <source>
        <dbReference type="Proteomes" id="UP001304650"/>
    </source>
</evidence>
<name>A0AA96RLY7_9BACL</name>
<keyword evidence="2" id="KW-1185">Reference proteome</keyword>
<dbReference type="AlphaFoldDB" id="A0AA96RLY7"/>
<dbReference type="Proteomes" id="UP001304650">
    <property type="component" value="Chromosome"/>
</dbReference>
<organism evidence="1 2">
    <name type="scientific">Paenibacillus roseopurpureus</name>
    <dbReference type="NCBI Taxonomy" id="2918901"/>
    <lineage>
        <taxon>Bacteria</taxon>
        <taxon>Bacillati</taxon>
        <taxon>Bacillota</taxon>
        <taxon>Bacilli</taxon>
        <taxon>Bacillales</taxon>
        <taxon>Paenibacillaceae</taxon>
        <taxon>Paenibacillus</taxon>
    </lineage>
</organism>
<evidence type="ECO:0000313" key="1">
    <source>
        <dbReference type="EMBL" id="WNR43657.1"/>
    </source>
</evidence>
<gene>
    <name evidence="1" type="ORF">MJB10_21530</name>
</gene>
<sequence>MFNFFKRNKKENLKVNITLEEQIETLCNLGISFDDYASSSLVENLLFHFERECYEENPFILLLTTIGSDLFDENDKEIRMSKDVWNFDTEFIEDESIYNILVRNFVELTQGDLPLNNIDSRVDFDQEEASISFELDGKNYHWPIEFNDDWFDFELIRILAKQANNRNKSKMFIYFTDGQSLTILYCDKTVFNKLNDLTDNKFNKLA</sequence>
<protein>
    <submittedName>
        <fullName evidence="1">Uncharacterized protein</fullName>
    </submittedName>
</protein>
<accession>A0AA96RLY7</accession>
<proteinExistence type="predicted"/>
<dbReference type="RefSeq" id="WP_314798238.1">
    <property type="nucleotide sequence ID" value="NZ_CP130319.1"/>
</dbReference>
<reference evidence="1" key="1">
    <citation type="submission" date="2022-02" db="EMBL/GenBank/DDBJ databases">
        <title>Paenibacillus sp. MBLB1832 Whole Genome Shotgun Sequencing.</title>
        <authorList>
            <person name="Hwang C.Y."/>
            <person name="Cho E.-S."/>
            <person name="Seo M.-J."/>
        </authorList>
    </citation>
    <scope>NUCLEOTIDE SEQUENCE</scope>
    <source>
        <strain evidence="1">MBLB1832</strain>
    </source>
</reference>